<feature type="repeat" description="WD" evidence="3">
    <location>
        <begin position="859"/>
        <end position="900"/>
    </location>
</feature>
<dbReference type="PANTHER" id="PTHR19879">
    <property type="entry name" value="TRANSCRIPTION INITIATION FACTOR TFIID"/>
    <property type="match status" value="1"/>
</dbReference>
<dbReference type="PROSITE" id="PS00108">
    <property type="entry name" value="PROTEIN_KINASE_ST"/>
    <property type="match status" value="1"/>
</dbReference>
<dbReference type="Gene3D" id="2.130.10.10">
    <property type="entry name" value="YVTN repeat-like/Quinoprotein amine dehydrogenase"/>
    <property type="match status" value="5"/>
</dbReference>
<dbReference type="SUPFAM" id="SSF50998">
    <property type="entry name" value="Quinoprotein alcohol dehydrogenase-like"/>
    <property type="match status" value="1"/>
</dbReference>
<feature type="domain" description="Protein kinase" evidence="6">
    <location>
        <begin position="18"/>
        <end position="295"/>
    </location>
</feature>
<feature type="repeat" description="WD" evidence="3">
    <location>
        <begin position="650"/>
        <end position="691"/>
    </location>
</feature>
<evidence type="ECO:0000256" key="2">
    <source>
        <dbReference type="ARBA" id="ARBA00022737"/>
    </source>
</evidence>
<feature type="repeat" description="WD" evidence="3">
    <location>
        <begin position="524"/>
        <end position="565"/>
    </location>
</feature>
<evidence type="ECO:0000259" key="6">
    <source>
        <dbReference type="PROSITE" id="PS50011"/>
    </source>
</evidence>
<evidence type="ECO:0000256" key="5">
    <source>
        <dbReference type="SAM" id="MobiDB-lite"/>
    </source>
</evidence>
<dbReference type="SMART" id="SM00320">
    <property type="entry name" value="WD40"/>
    <property type="match status" value="12"/>
</dbReference>
<feature type="repeat" description="WD" evidence="3">
    <location>
        <begin position="1068"/>
        <end position="1102"/>
    </location>
</feature>
<dbReference type="InterPro" id="IPR036322">
    <property type="entry name" value="WD40_repeat_dom_sf"/>
</dbReference>
<dbReference type="PROSITE" id="PS50005">
    <property type="entry name" value="TPR"/>
    <property type="match status" value="1"/>
</dbReference>
<comment type="caution">
    <text evidence="7">The sequence shown here is derived from an EMBL/GenBank/DDBJ whole genome shotgun (WGS) entry which is preliminary data.</text>
</comment>
<feature type="repeat" description="WD" evidence="3">
    <location>
        <begin position="566"/>
        <end position="607"/>
    </location>
</feature>
<evidence type="ECO:0000256" key="4">
    <source>
        <dbReference type="PROSITE-ProRule" id="PRU00339"/>
    </source>
</evidence>
<evidence type="ECO:0000313" key="8">
    <source>
        <dbReference type="Proteomes" id="UP001500456"/>
    </source>
</evidence>
<dbReference type="InterPro" id="IPR011009">
    <property type="entry name" value="Kinase-like_dom_sf"/>
</dbReference>
<dbReference type="Gene3D" id="1.10.510.10">
    <property type="entry name" value="Transferase(Phosphotransferase) domain 1"/>
    <property type="match status" value="1"/>
</dbReference>
<dbReference type="RefSeq" id="WP_345561750.1">
    <property type="nucleotide sequence ID" value="NZ_BAAAZX010000003.1"/>
</dbReference>
<dbReference type="InterPro" id="IPR011990">
    <property type="entry name" value="TPR-like_helical_dom_sf"/>
</dbReference>
<proteinExistence type="predicted"/>
<dbReference type="SUPFAM" id="SSF50978">
    <property type="entry name" value="WD40 repeat-like"/>
    <property type="match status" value="1"/>
</dbReference>
<dbReference type="Pfam" id="PF13432">
    <property type="entry name" value="TPR_16"/>
    <property type="match status" value="1"/>
</dbReference>
<dbReference type="Pfam" id="PF07714">
    <property type="entry name" value="PK_Tyr_Ser-Thr"/>
    <property type="match status" value="1"/>
</dbReference>
<feature type="repeat" description="WD" evidence="3">
    <location>
        <begin position="692"/>
        <end position="725"/>
    </location>
</feature>
<dbReference type="PANTHER" id="PTHR19879:SF9">
    <property type="entry name" value="TRANSCRIPTION INITIATION FACTOR TFIID SUBUNIT 5"/>
    <property type="match status" value="1"/>
</dbReference>
<protein>
    <recommendedName>
        <fullName evidence="6">Protein kinase domain-containing protein</fullName>
    </recommendedName>
</protein>
<dbReference type="PROSITE" id="PS50011">
    <property type="entry name" value="PROTEIN_KINASE_DOM"/>
    <property type="match status" value="1"/>
</dbReference>
<feature type="repeat" description="WD" evidence="3">
    <location>
        <begin position="984"/>
        <end position="1025"/>
    </location>
</feature>
<keyword evidence="2" id="KW-0677">Repeat</keyword>
<dbReference type="Gene3D" id="1.25.40.10">
    <property type="entry name" value="Tetratricopeptide repeat domain"/>
    <property type="match status" value="1"/>
</dbReference>
<feature type="repeat" description="WD" evidence="3">
    <location>
        <begin position="901"/>
        <end position="942"/>
    </location>
</feature>
<dbReference type="InterPro" id="IPR020472">
    <property type="entry name" value="WD40_PAC1"/>
</dbReference>
<dbReference type="PROSITE" id="PS50082">
    <property type="entry name" value="WD_REPEATS_2"/>
    <property type="match status" value="11"/>
</dbReference>
<dbReference type="SMART" id="SM00028">
    <property type="entry name" value="TPR"/>
    <property type="match status" value="1"/>
</dbReference>
<dbReference type="CDD" id="cd00200">
    <property type="entry name" value="WD40"/>
    <property type="match status" value="2"/>
</dbReference>
<dbReference type="InterPro" id="IPR008271">
    <property type="entry name" value="Ser/Thr_kinase_AS"/>
</dbReference>
<dbReference type="PRINTS" id="PR00320">
    <property type="entry name" value="GPROTEINBRPT"/>
</dbReference>
<dbReference type="SUPFAM" id="SSF56112">
    <property type="entry name" value="Protein kinase-like (PK-like)"/>
    <property type="match status" value="1"/>
</dbReference>
<feature type="region of interest" description="Disordered" evidence="5">
    <location>
        <begin position="1131"/>
        <end position="1151"/>
    </location>
</feature>
<feature type="repeat" description="WD" evidence="3">
    <location>
        <begin position="953"/>
        <end position="983"/>
    </location>
</feature>
<dbReference type="Gene3D" id="3.30.200.20">
    <property type="entry name" value="Phosphorylase Kinase, domain 1"/>
    <property type="match status" value="1"/>
</dbReference>
<feature type="repeat" description="TPR" evidence="4">
    <location>
        <begin position="314"/>
        <end position="347"/>
    </location>
</feature>
<dbReference type="InterPro" id="IPR011047">
    <property type="entry name" value="Quinoprotein_ADH-like_sf"/>
</dbReference>
<accession>A0ABP7QH77</accession>
<evidence type="ECO:0000313" key="7">
    <source>
        <dbReference type="EMBL" id="GAA3982370.1"/>
    </source>
</evidence>
<gene>
    <name evidence="7" type="ORF">GCM10022232_13350</name>
</gene>
<feature type="repeat" description="WD" evidence="3">
    <location>
        <begin position="608"/>
        <end position="649"/>
    </location>
</feature>
<dbReference type="CDD" id="cd14014">
    <property type="entry name" value="STKc_PknB_like"/>
    <property type="match status" value="1"/>
</dbReference>
<name>A0ABP7QH77_9ACTN</name>
<dbReference type="InterPro" id="IPR001680">
    <property type="entry name" value="WD40_rpt"/>
</dbReference>
<dbReference type="PROSITE" id="PS00678">
    <property type="entry name" value="WD_REPEATS_1"/>
    <property type="match status" value="4"/>
</dbReference>
<sequence>MSDASSVWAVGEVVAGLYEVVDVHAQGGMGLVYRVRHQGWRTDLAVKSPRPEMFVTEAARRRFVEEAEVWVSLGLHPHVCACHYVRTLGGVPRVFAEYVAGGSLRDRIDDRSLYRGGHAPALARILDIAIQVAWGLNHAHTHGVVHQDMKPGNILLEPDWTAKVSDFGLARARAATLSQASEVPGAASILVSAGGMTPAYASPEQATGQRVGRRSDVFSFAVSLLELFTGGVTWRVGFAARAALRELLRRGPARSDLPPLPADLADLLGRCLDDDPARRPADLADIAAQLRDTYRRHTGQPHPRPVPGAAELRADELNNRALSLLDLGRPTEARAAFDEALSMDPQHLEATYNRGVLLWRAGELTDDVLVHHLEDARATAAEPWVAGHLLALVHLERGDVATARVLLTDAVRQSGGDAEVADALRTAMAAPVVGAGDTSVNLGPRSLVTDVCAAPDRSVALSAEQSFSSLALWDLRTGERMAARYLHCIMRSIDLGNERYALIGERDGTLHLYDAFLDQPLRRFQGHSDEVTAVRLSPDGRTALSGDMKGVIRYWDLEEVHCLHVFEGDDSPVLSLVISADGRVAVSGHTDGNVRVWDLRDGTRVHTLRGHTDVVVEVCLSVDGRFLLTGGQDGTLRIWDPADGRCLHERHTDGGTVQSVRVSLFSRWVLTGHDDGSVRIWDPENGRCLRTFAGHTKSVQSVWLSTDDRWALSGSQDGTMRLRELPASYPAGCAPRLCRPRSTAELDAVAARAQRLLADAEQAVGEDRLVDAHTLLTRARALPGHERAPRLMAAWAALTRSSVRTGVRAARPARTLRGHSSWALGAGLSGDGRLAVSHGAFEETVRIWDVGTGTCRHVLEGHTSGVSAVCLTSDGTVALSGSADTTVRVWDVDTGRCRHVLTGHGGSVTALDVTRDGRFALSADHSSQLRLWDLADGGCLATMTVPGGKTLAAMSADGRRAVTGGYDGVVRVWDLTTGQQVRTMNDHYGSVLAVSLSADGRTALSGGQDGLGMVWDVDTGERLQVLDGHTHVVMNVALTLDGRFGLTASGDATICVWDVQTGRRVQVLKGHSAALTAVSVGADARFVLSAGHDRTLRLWELDWHLQARDPADWDEGARAWLEIHAALRTPLADTGPSDGTGRLPSRSGTPVLTDTDVEDLLLDLQHAGYGWLRPEGVRAQLDVMGVSWAPPGRGGHSGGSYSPKSRAPFS</sequence>
<dbReference type="EMBL" id="BAAAZX010000003">
    <property type="protein sequence ID" value="GAA3982370.1"/>
    <property type="molecule type" value="Genomic_DNA"/>
</dbReference>
<evidence type="ECO:0000256" key="3">
    <source>
        <dbReference type="PROSITE-ProRule" id="PRU00221"/>
    </source>
</evidence>
<reference evidence="8" key="1">
    <citation type="journal article" date="2019" name="Int. J. Syst. Evol. Microbiol.">
        <title>The Global Catalogue of Microorganisms (GCM) 10K type strain sequencing project: providing services to taxonomists for standard genome sequencing and annotation.</title>
        <authorList>
            <consortium name="The Broad Institute Genomics Platform"/>
            <consortium name="The Broad Institute Genome Sequencing Center for Infectious Disease"/>
            <person name="Wu L."/>
            <person name="Ma J."/>
        </authorList>
    </citation>
    <scope>NUCLEOTIDE SEQUENCE [LARGE SCALE GENOMIC DNA]</scope>
    <source>
        <strain evidence="8">JCM 16924</strain>
    </source>
</reference>
<dbReference type="InterPro" id="IPR019775">
    <property type="entry name" value="WD40_repeat_CS"/>
</dbReference>
<keyword evidence="4" id="KW-0802">TPR repeat</keyword>
<dbReference type="Proteomes" id="UP001500456">
    <property type="component" value="Unassembled WGS sequence"/>
</dbReference>
<dbReference type="PROSITE" id="PS50294">
    <property type="entry name" value="WD_REPEATS_REGION"/>
    <property type="match status" value="8"/>
</dbReference>
<dbReference type="SMART" id="SM00220">
    <property type="entry name" value="S_TKc"/>
    <property type="match status" value="1"/>
</dbReference>
<keyword evidence="8" id="KW-1185">Reference proteome</keyword>
<evidence type="ECO:0000256" key="1">
    <source>
        <dbReference type="ARBA" id="ARBA00022574"/>
    </source>
</evidence>
<dbReference type="InterPro" id="IPR015943">
    <property type="entry name" value="WD40/YVTN_repeat-like_dom_sf"/>
</dbReference>
<dbReference type="InterPro" id="IPR019734">
    <property type="entry name" value="TPR_rpt"/>
</dbReference>
<keyword evidence="1 3" id="KW-0853">WD repeat</keyword>
<dbReference type="SUPFAM" id="SSF48452">
    <property type="entry name" value="TPR-like"/>
    <property type="match status" value="1"/>
</dbReference>
<organism evidence="7 8">
    <name type="scientific">Streptomyces plumbiresistens</name>
    <dbReference type="NCBI Taxonomy" id="511811"/>
    <lineage>
        <taxon>Bacteria</taxon>
        <taxon>Bacillati</taxon>
        <taxon>Actinomycetota</taxon>
        <taxon>Actinomycetes</taxon>
        <taxon>Kitasatosporales</taxon>
        <taxon>Streptomycetaceae</taxon>
        <taxon>Streptomyces</taxon>
    </lineage>
</organism>
<dbReference type="Pfam" id="PF00400">
    <property type="entry name" value="WD40"/>
    <property type="match status" value="11"/>
</dbReference>
<dbReference type="InterPro" id="IPR000719">
    <property type="entry name" value="Prot_kinase_dom"/>
</dbReference>
<dbReference type="InterPro" id="IPR001245">
    <property type="entry name" value="Ser-Thr/Tyr_kinase_cat_dom"/>
</dbReference>
<feature type="repeat" description="WD" evidence="3">
    <location>
        <begin position="1026"/>
        <end position="1067"/>
    </location>
</feature>